<reference evidence="1 2" key="1">
    <citation type="submission" date="2024-04" db="EMBL/GenBank/DDBJ databases">
        <title>Tritrichomonas musculus Genome.</title>
        <authorList>
            <person name="Alves-Ferreira E."/>
            <person name="Grigg M."/>
            <person name="Lorenzi H."/>
            <person name="Galac M."/>
        </authorList>
    </citation>
    <scope>NUCLEOTIDE SEQUENCE [LARGE SCALE GENOMIC DNA]</scope>
    <source>
        <strain evidence="1 2">EAF2021</strain>
    </source>
</reference>
<dbReference type="EMBL" id="JAPFFF010000009">
    <property type="protein sequence ID" value="KAK8883050.1"/>
    <property type="molecule type" value="Genomic_DNA"/>
</dbReference>
<comment type="caution">
    <text evidence="1">The sequence shown here is derived from an EMBL/GenBank/DDBJ whole genome shotgun (WGS) entry which is preliminary data.</text>
</comment>
<gene>
    <name evidence="1" type="ORF">M9Y10_045698</name>
</gene>
<evidence type="ECO:0000313" key="1">
    <source>
        <dbReference type="EMBL" id="KAK8883050.1"/>
    </source>
</evidence>
<proteinExistence type="predicted"/>
<dbReference type="Proteomes" id="UP001470230">
    <property type="component" value="Unassembled WGS sequence"/>
</dbReference>
<keyword evidence="2" id="KW-1185">Reference proteome</keyword>
<accession>A0ABR2JVY4</accession>
<sequence>MEVTINNNQSTNDCIDFIKLWTLSMRNRDYNRASYFIITPDDSQWSFTLLSIVLKEFTG</sequence>
<name>A0ABR2JVY4_9EUKA</name>
<organism evidence="1 2">
    <name type="scientific">Tritrichomonas musculus</name>
    <dbReference type="NCBI Taxonomy" id="1915356"/>
    <lineage>
        <taxon>Eukaryota</taxon>
        <taxon>Metamonada</taxon>
        <taxon>Parabasalia</taxon>
        <taxon>Tritrichomonadida</taxon>
        <taxon>Tritrichomonadidae</taxon>
        <taxon>Tritrichomonas</taxon>
    </lineage>
</organism>
<evidence type="ECO:0000313" key="2">
    <source>
        <dbReference type="Proteomes" id="UP001470230"/>
    </source>
</evidence>
<protein>
    <submittedName>
        <fullName evidence="1">Uncharacterized protein</fullName>
    </submittedName>
</protein>